<dbReference type="GO" id="GO:0055085">
    <property type="term" value="P:transmembrane transport"/>
    <property type="evidence" value="ECO:0007669"/>
    <property type="project" value="TreeGrafter"/>
</dbReference>
<keyword evidence="6 8" id="KW-1133">Transmembrane helix</keyword>
<dbReference type="GO" id="GO:0005886">
    <property type="term" value="C:plasma membrane"/>
    <property type="evidence" value="ECO:0007669"/>
    <property type="project" value="UniProtKB-SubCell"/>
</dbReference>
<accession>A0A1G2BP72</accession>
<evidence type="ECO:0008006" key="11">
    <source>
        <dbReference type="Google" id="ProtNLM"/>
    </source>
</evidence>
<sequence length="199" mass="21300">MFGGVVTFVTVLVLTFYFIVKKDGLKNFVQSLSPIKYQKYAVSVFLRIQDKLGLWLRGQLLLSGIIFLITLIGLLILDVRYALVLALIAGITEAIPFVGPFIGAVPAVFLAFLESPLKGIFVVILYIVVQQLENNIIVPKVMAKAVGLNPIVVIVAILLGAKLAGVLGAVLAIPVATAVMVGARDWFGFGTTGEENGEA</sequence>
<evidence type="ECO:0000256" key="1">
    <source>
        <dbReference type="ARBA" id="ARBA00004651"/>
    </source>
</evidence>
<evidence type="ECO:0000256" key="5">
    <source>
        <dbReference type="ARBA" id="ARBA00022692"/>
    </source>
</evidence>
<evidence type="ECO:0000313" key="9">
    <source>
        <dbReference type="EMBL" id="OGY90868.1"/>
    </source>
</evidence>
<dbReference type="PANTHER" id="PTHR21716:SF53">
    <property type="entry name" value="PERMEASE PERM-RELATED"/>
    <property type="match status" value="1"/>
</dbReference>
<dbReference type="Proteomes" id="UP000178109">
    <property type="component" value="Unassembled WGS sequence"/>
</dbReference>
<dbReference type="InterPro" id="IPR002549">
    <property type="entry name" value="AI-2E-like"/>
</dbReference>
<dbReference type="EMBL" id="MHKO01000059">
    <property type="protein sequence ID" value="OGY90868.1"/>
    <property type="molecule type" value="Genomic_DNA"/>
</dbReference>
<proteinExistence type="inferred from homology"/>
<evidence type="ECO:0000256" key="6">
    <source>
        <dbReference type="ARBA" id="ARBA00022989"/>
    </source>
</evidence>
<evidence type="ECO:0000256" key="8">
    <source>
        <dbReference type="SAM" id="Phobius"/>
    </source>
</evidence>
<evidence type="ECO:0000313" key="10">
    <source>
        <dbReference type="Proteomes" id="UP000178109"/>
    </source>
</evidence>
<feature type="transmembrane region" description="Helical" evidence="8">
    <location>
        <begin position="83"/>
        <end position="102"/>
    </location>
</feature>
<evidence type="ECO:0000256" key="2">
    <source>
        <dbReference type="ARBA" id="ARBA00009773"/>
    </source>
</evidence>
<comment type="subcellular location">
    <subcellularLocation>
        <location evidence="1">Cell membrane</location>
        <topology evidence="1">Multi-pass membrane protein</topology>
    </subcellularLocation>
</comment>
<keyword evidence="4" id="KW-1003">Cell membrane</keyword>
<keyword evidence="3" id="KW-0813">Transport</keyword>
<protein>
    <recommendedName>
        <fullName evidence="11">AI-2E family transporter</fullName>
    </recommendedName>
</protein>
<comment type="similarity">
    <text evidence="2">Belongs to the autoinducer-2 exporter (AI-2E) (TC 2.A.86) family.</text>
</comment>
<evidence type="ECO:0000256" key="3">
    <source>
        <dbReference type="ARBA" id="ARBA00022448"/>
    </source>
</evidence>
<comment type="caution">
    <text evidence="9">The sequence shown here is derived from an EMBL/GenBank/DDBJ whole genome shotgun (WGS) entry which is preliminary data.</text>
</comment>
<dbReference type="AlphaFoldDB" id="A0A1G2BP72"/>
<feature type="transmembrane region" description="Helical" evidence="8">
    <location>
        <begin position="5"/>
        <end position="20"/>
    </location>
</feature>
<evidence type="ECO:0000256" key="4">
    <source>
        <dbReference type="ARBA" id="ARBA00022475"/>
    </source>
</evidence>
<feature type="transmembrane region" description="Helical" evidence="8">
    <location>
        <begin position="54"/>
        <end position="76"/>
    </location>
</feature>
<evidence type="ECO:0000256" key="7">
    <source>
        <dbReference type="ARBA" id="ARBA00023136"/>
    </source>
</evidence>
<gene>
    <name evidence="9" type="ORF">A3H70_04025</name>
</gene>
<keyword evidence="7 8" id="KW-0472">Membrane</keyword>
<dbReference type="STRING" id="1798553.A3H70_04025"/>
<name>A0A1G2BP72_9BACT</name>
<dbReference type="Pfam" id="PF01594">
    <property type="entry name" value="AI-2E_transport"/>
    <property type="match status" value="1"/>
</dbReference>
<keyword evidence="5 8" id="KW-0812">Transmembrane</keyword>
<organism evidence="9 10">
    <name type="scientific">Candidatus Komeilibacteria bacterium RIFCSPLOWO2_02_FULL_48_11</name>
    <dbReference type="NCBI Taxonomy" id="1798553"/>
    <lineage>
        <taxon>Bacteria</taxon>
        <taxon>Candidatus Komeiliibacteriota</taxon>
    </lineage>
</organism>
<dbReference type="PANTHER" id="PTHR21716">
    <property type="entry name" value="TRANSMEMBRANE PROTEIN"/>
    <property type="match status" value="1"/>
</dbReference>
<feature type="transmembrane region" description="Helical" evidence="8">
    <location>
        <begin position="108"/>
        <end position="129"/>
    </location>
</feature>
<reference evidence="9 10" key="1">
    <citation type="journal article" date="2016" name="Nat. Commun.">
        <title>Thousands of microbial genomes shed light on interconnected biogeochemical processes in an aquifer system.</title>
        <authorList>
            <person name="Anantharaman K."/>
            <person name="Brown C.T."/>
            <person name="Hug L.A."/>
            <person name="Sharon I."/>
            <person name="Castelle C.J."/>
            <person name="Probst A.J."/>
            <person name="Thomas B.C."/>
            <person name="Singh A."/>
            <person name="Wilkins M.J."/>
            <person name="Karaoz U."/>
            <person name="Brodie E.L."/>
            <person name="Williams K.H."/>
            <person name="Hubbard S.S."/>
            <person name="Banfield J.F."/>
        </authorList>
    </citation>
    <scope>NUCLEOTIDE SEQUENCE [LARGE SCALE GENOMIC DNA]</scope>
</reference>